<dbReference type="EMBL" id="CM000880">
    <property type="protein sequence ID" value="KQK21955.1"/>
    <property type="molecule type" value="Genomic_DNA"/>
</dbReference>
<accession>A0A0Q3JX69</accession>
<dbReference type="InParanoid" id="A0A0Q3JX69"/>
<dbReference type="Gramene" id="KQK21955">
    <property type="protein sequence ID" value="KQK21955"/>
    <property type="gene ID" value="BRADI_1g64195v3"/>
</dbReference>
<evidence type="ECO:0000313" key="3">
    <source>
        <dbReference type="Proteomes" id="UP000008810"/>
    </source>
</evidence>
<reference evidence="1" key="2">
    <citation type="submission" date="2017-06" db="EMBL/GenBank/DDBJ databases">
        <title>WGS assembly of Brachypodium distachyon.</title>
        <authorList>
            <consortium name="The International Brachypodium Initiative"/>
            <person name="Lucas S."/>
            <person name="Harmon-Smith M."/>
            <person name="Lail K."/>
            <person name="Tice H."/>
            <person name="Grimwood J."/>
            <person name="Bruce D."/>
            <person name="Barry K."/>
            <person name="Shu S."/>
            <person name="Lindquist E."/>
            <person name="Wang M."/>
            <person name="Pitluck S."/>
            <person name="Vogel J.P."/>
            <person name="Garvin D.F."/>
            <person name="Mockler T.C."/>
            <person name="Schmutz J."/>
            <person name="Rokhsar D."/>
            <person name="Bevan M.W."/>
        </authorList>
    </citation>
    <scope>NUCLEOTIDE SEQUENCE</scope>
    <source>
        <strain evidence="1">Bd21</strain>
    </source>
</reference>
<reference evidence="1 2" key="1">
    <citation type="journal article" date="2010" name="Nature">
        <title>Genome sequencing and analysis of the model grass Brachypodium distachyon.</title>
        <authorList>
            <consortium name="International Brachypodium Initiative"/>
        </authorList>
    </citation>
    <scope>NUCLEOTIDE SEQUENCE [LARGE SCALE GENOMIC DNA]</scope>
    <source>
        <strain evidence="1 2">Bd21</strain>
    </source>
</reference>
<evidence type="ECO:0000313" key="2">
    <source>
        <dbReference type="EnsemblPlants" id="KQK21955"/>
    </source>
</evidence>
<reference evidence="2" key="3">
    <citation type="submission" date="2018-08" db="UniProtKB">
        <authorList>
            <consortium name="EnsemblPlants"/>
        </authorList>
    </citation>
    <scope>IDENTIFICATION</scope>
    <source>
        <strain evidence="2">cv. Bd21</strain>
    </source>
</reference>
<dbReference type="Proteomes" id="UP000008810">
    <property type="component" value="Chromosome 1"/>
</dbReference>
<sequence length="44" mass="4871">MASWLCSVSRFGDVLEHAYTSSTTGASTVIDFSWCFCQGFVQMI</sequence>
<proteinExistence type="predicted"/>
<organism evidence="1">
    <name type="scientific">Brachypodium distachyon</name>
    <name type="common">Purple false brome</name>
    <name type="synonym">Trachynia distachya</name>
    <dbReference type="NCBI Taxonomy" id="15368"/>
    <lineage>
        <taxon>Eukaryota</taxon>
        <taxon>Viridiplantae</taxon>
        <taxon>Streptophyta</taxon>
        <taxon>Embryophyta</taxon>
        <taxon>Tracheophyta</taxon>
        <taxon>Spermatophyta</taxon>
        <taxon>Magnoliopsida</taxon>
        <taxon>Liliopsida</taxon>
        <taxon>Poales</taxon>
        <taxon>Poaceae</taxon>
        <taxon>BOP clade</taxon>
        <taxon>Pooideae</taxon>
        <taxon>Stipodae</taxon>
        <taxon>Brachypodieae</taxon>
        <taxon>Brachypodium</taxon>
    </lineage>
</organism>
<gene>
    <name evidence="1" type="ORF">BRADI_1g64195v3</name>
</gene>
<dbReference type="EnsemblPlants" id="KQK21955">
    <property type="protein sequence ID" value="KQK21955"/>
    <property type="gene ID" value="BRADI_1g64195v3"/>
</dbReference>
<keyword evidence="3" id="KW-1185">Reference proteome</keyword>
<evidence type="ECO:0000313" key="1">
    <source>
        <dbReference type="EMBL" id="KQK21955.1"/>
    </source>
</evidence>
<dbReference type="AlphaFoldDB" id="A0A0Q3JX69"/>
<name>A0A0Q3JX69_BRADI</name>
<protein>
    <submittedName>
        <fullName evidence="1 2">Uncharacterized protein</fullName>
    </submittedName>
</protein>